<gene>
    <name evidence="5" type="ORF">SAMN05216193_109196</name>
</gene>
<name>A0A1H0I7H4_9PSED</name>
<dbReference type="InterPro" id="IPR018392">
    <property type="entry name" value="LysM"/>
</dbReference>
<sequence>MNKKKRIPLALAALTLAVSGHAYSLGLGDVTLHSALNQPLSADIELLQVGNLSTDELIARLASEASFQQAGVERFLFLNDLRFTPVIRGGRGYIRVTSTQPVREPYLNFLLEVERPNGRLMREYTLLFDPPEYAPVATRSVASEPYRIASPQPVRERPAAFHPAVQGEPAVASEGRYLTVRNDTLWRIASRLGASGAQHKQLMADIYQLNPQAFIGGDAHRLRVGQTLVLPAGRQAPAAPPQAVPAVAPPVAARPAEVAAAPAVPAADAQVKAELTGLSAERTELNERLDSMAQQLDALQKALEARDQQIQTLQAEVQRRQADAAAAAKAQAAAPAVTPSAAPVEAAAKPAVAEAAAEPPIGWRWLTVGGLLALLGGLLLARHRRQGEPDGAPLAQQVREPEPVREEPVQTRLQLQLPVVETLPAVAPVRAPAAPAAAPVADATVIRLPTASADGLEGANIYIAYGRFGHARDMLSESIAQSPQRLDMRVKLMTVLAELGDVSGFHEQESEYLELGGDRREVEQIVARYPVLQKAATEVKAPAAVEKPRVEKVEEAETAPEPLTDWDDLELDEPAVASQGRPPEKVAEELDDVSWDLDWDSLDLDNPLENPLCRKSPARLAEPEDFTSNLFELPEVTEFDPGSEQAGVFRRQDELVESDLLGDLEEVPSQHDELLVELDRARRCIDEGNLDEAYVILKRIIENGDSEESAEARELLAKIA</sequence>
<evidence type="ECO:0000256" key="2">
    <source>
        <dbReference type="SAM" id="MobiDB-lite"/>
    </source>
</evidence>
<evidence type="ECO:0000256" key="3">
    <source>
        <dbReference type="SAM" id="SignalP"/>
    </source>
</evidence>
<dbReference type="InterPro" id="IPR057840">
    <property type="entry name" value="FimV_N"/>
</dbReference>
<evidence type="ECO:0000313" key="6">
    <source>
        <dbReference type="Proteomes" id="UP000242957"/>
    </source>
</evidence>
<feature type="chain" id="PRO_5017329048" evidence="3">
    <location>
        <begin position="25"/>
        <end position="720"/>
    </location>
</feature>
<feature type="domain" description="LysM" evidence="4">
    <location>
        <begin position="175"/>
        <end position="230"/>
    </location>
</feature>
<dbReference type="Gene3D" id="3.10.350.10">
    <property type="entry name" value="LysM domain"/>
    <property type="match status" value="1"/>
</dbReference>
<feature type="region of interest" description="Disordered" evidence="2">
    <location>
        <begin position="546"/>
        <end position="569"/>
    </location>
</feature>
<reference evidence="6" key="1">
    <citation type="submission" date="2016-10" db="EMBL/GenBank/DDBJ databases">
        <authorList>
            <person name="Varghese N."/>
            <person name="Submissions S."/>
        </authorList>
    </citation>
    <scope>NUCLEOTIDE SEQUENCE [LARGE SCALE GENOMIC DNA]</scope>
    <source>
        <strain evidence="6">JCM 21621</strain>
    </source>
</reference>
<dbReference type="NCBIfam" id="TIGR03504">
    <property type="entry name" value="FimV_Cterm"/>
    <property type="match status" value="1"/>
</dbReference>
<dbReference type="InterPro" id="IPR020012">
    <property type="entry name" value="LysM_FimV"/>
</dbReference>
<dbReference type="InterPro" id="IPR020011">
    <property type="entry name" value="FimV_C"/>
</dbReference>
<protein>
    <submittedName>
        <fullName evidence="5">Pilus assembly protein FimV</fullName>
    </submittedName>
</protein>
<organism evidence="5 6">
    <name type="scientific">Pseudomonas jinjuensis</name>
    <dbReference type="NCBI Taxonomy" id="198616"/>
    <lineage>
        <taxon>Bacteria</taxon>
        <taxon>Pseudomonadati</taxon>
        <taxon>Pseudomonadota</taxon>
        <taxon>Gammaproteobacteria</taxon>
        <taxon>Pseudomonadales</taxon>
        <taxon>Pseudomonadaceae</taxon>
        <taxon>Pseudomonas</taxon>
    </lineage>
</organism>
<evidence type="ECO:0000313" key="5">
    <source>
        <dbReference type="EMBL" id="SDO27378.1"/>
    </source>
</evidence>
<dbReference type="Gene3D" id="1.20.58.2200">
    <property type="match status" value="1"/>
</dbReference>
<dbReference type="CDD" id="cd00118">
    <property type="entry name" value="LysM"/>
    <property type="match status" value="1"/>
</dbReference>
<evidence type="ECO:0000259" key="4">
    <source>
        <dbReference type="PROSITE" id="PS51782"/>
    </source>
</evidence>
<dbReference type="STRING" id="198616.SAMN05216193_109196"/>
<dbReference type="EMBL" id="FNIJ01000009">
    <property type="protein sequence ID" value="SDO27378.1"/>
    <property type="molecule type" value="Genomic_DNA"/>
</dbReference>
<dbReference type="Pfam" id="PF25800">
    <property type="entry name" value="FimV_N"/>
    <property type="match status" value="1"/>
</dbReference>
<feature type="signal peptide" evidence="3">
    <location>
        <begin position="1"/>
        <end position="24"/>
    </location>
</feature>
<dbReference type="PROSITE" id="PS51782">
    <property type="entry name" value="LYSM"/>
    <property type="match status" value="1"/>
</dbReference>
<accession>A0A1H0I7H4</accession>
<dbReference type="InterPro" id="IPR038440">
    <property type="entry name" value="FimV_C_sf"/>
</dbReference>
<dbReference type="Proteomes" id="UP000242957">
    <property type="component" value="Unassembled WGS sequence"/>
</dbReference>
<dbReference type="RefSeq" id="WP_084311410.1">
    <property type="nucleotide sequence ID" value="NZ_FNIJ01000009.1"/>
</dbReference>
<keyword evidence="6" id="KW-1185">Reference proteome</keyword>
<dbReference type="SMART" id="SM00257">
    <property type="entry name" value="LysM"/>
    <property type="match status" value="1"/>
</dbReference>
<dbReference type="OrthoDB" id="5298707at2"/>
<keyword evidence="1" id="KW-0175">Coiled coil</keyword>
<keyword evidence="3" id="KW-0732">Signal</keyword>
<dbReference type="AlphaFoldDB" id="A0A1H0I7H4"/>
<evidence type="ECO:0000256" key="1">
    <source>
        <dbReference type="SAM" id="Coils"/>
    </source>
</evidence>
<feature type="compositionally biased region" description="Acidic residues" evidence="2">
    <location>
        <begin position="556"/>
        <end position="569"/>
    </location>
</feature>
<dbReference type="InterPro" id="IPR036779">
    <property type="entry name" value="LysM_dom_sf"/>
</dbReference>
<feature type="compositionally biased region" description="Basic and acidic residues" evidence="2">
    <location>
        <begin position="546"/>
        <end position="555"/>
    </location>
</feature>
<feature type="coiled-coil region" evidence="1">
    <location>
        <begin position="275"/>
        <end position="316"/>
    </location>
</feature>
<dbReference type="NCBIfam" id="TIGR03505">
    <property type="entry name" value="FimV_core"/>
    <property type="match status" value="1"/>
</dbReference>
<proteinExistence type="predicted"/>